<accession>A0ACC1NQ63</accession>
<protein>
    <submittedName>
        <fullName evidence="1">Uncharacterized protein</fullName>
    </submittedName>
</protein>
<comment type="caution">
    <text evidence="1">The sequence shown here is derived from an EMBL/GenBank/DDBJ whole genome shotgun (WGS) entry which is preliminary data.</text>
</comment>
<gene>
    <name evidence="1" type="ORF">NQ176_g2032</name>
</gene>
<reference evidence="1" key="1">
    <citation type="submission" date="2022-08" db="EMBL/GenBank/DDBJ databases">
        <title>Genome Sequence of Lecanicillium fungicola.</title>
        <authorList>
            <person name="Buettner E."/>
        </authorList>
    </citation>
    <scope>NUCLEOTIDE SEQUENCE</scope>
    <source>
        <strain evidence="1">Babe33</strain>
    </source>
</reference>
<dbReference type="EMBL" id="JANJQO010000132">
    <property type="protein sequence ID" value="KAJ2981417.1"/>
    <property type="molecule type" value="Genomic_DNA"/>
</dbReference>
<evidence type="ECO:0000313" key="1">
    <source>
        <dbReference type="EMBL" id="KAJ2981417.1"/>
    </source>
</evidence>
<proteinExistence type="predicted"/>
<evidence type="ECO:0000313" key="2">
    <source>
        <dbReference type="Proteomes" id="UP001143910"/>
    </source>
</evidence>
<keyword evidence="2" id="KW-1185">Reference proteome</keyword>
<organism evidence="1 2">
    <name type="scientific">Zarea fungicola</name>
    <dbReference type="NCBI Taxonomy" id="93591"/>
    <lineage>
        <taxon>Eukaryota</taxon>
        <taxon>Fungi</taxon>
        <taxon>Dikarya</taxon>
        <taxon>Ascomycota</taxon>
        <taxon>Pezizomycotina</taxon>
        <taxon>Sordariomycetes</taxon>
        <taxon>Hypocreomycetidae</taxon>
        <taxon>Hypocreales</taxon>
        <taxon>Cordycipitaceae</taxon>
        <taxon>Zarea</taxon>
    </lineage>
</organism>
<sequence length="262" mass="29150">MRYYTAAFLFSSLALAQDKWQTRLTKPAIHPNLDFVEQGLQVNLPEISFTATKWNNNLIPKECKDRVGNANDFDIYDIRYYDCGDPWVLCHNRNSAASVDTIARQFSKVPIGMRQWVRVLIDVPSTGTSAYNSGGTIYISGANGRMISVLLHETAHSTMQGGFPNDNFNDLFSGYDKDVGVPDSYAQTNMIENLAQVTVVTIFDLNVPGGIAKVDPDSWKMQNQINAMKKYGKMGGSTTSLHIPGQDKPCVRHFQLGDIVSK</sequence>
<name>A0ACC1NQ63_9HYPO</name>
<dbReference type="Proteomes" id="UP001143910">
    <property type="component" value="Unassembled WGS sequence"/>
</dbReference>